<dbReference type="RefSeq" id="WP_145260178.1">
    <property type="nucleotide sequence ID" value="NZ_CP036316.1"/>
</dbReference>
<feature type="transmembrane region" description="Helical" evidence="8">
    <location>
        <begin position="128"/>
        <end position="146"/>
    </location>
</feature>
<evidence type="ECO:0000256" key="3">
    <source>
        <dbReference type="ARBA" id="ARBA00022679"/>
    </source>
</evidence>
<keyword evidence="2" id="KW-1003">Cell membrane</keyword>
<sequence length="454" mass="49571">MSDDQTQQPVPSASQPRQISRRHAVAFCATLFIVASVIGYFSKHGDLHVYLKAADRFWAGEQFYRPDDAPAFTYPPFAILPFLPMSGWNETAQRICYATLNGAFFATIGWLLISLTGLTGPSSERSRWWMKGAWIIVGVLSLRFVISPLEYKSNDLFVFALVMAGVFAWSRDKNLWAGASFGLAAAFKATPLLFLPVLIWQRRFGGAAMLMIALGAATVVPDVVQQSPSGELWAVDWYQKFISKVEVAGAAEADGAWSRWNPLNQSLSGTVYRLMTPIESNGHDVFNVAMWKGNDSTIKMLTLASKLLVLLAIAWGTWPRNESALSQAERSFRRCGEAGLVLCGMLLLSPMSSKQHFCVLVVPIVVMTLHVVHERRNSFAIGALAVVFCLGTCTAKDLVGRPWGNFLQAGGAVTFCAVACLMGTLAVLELRKAKVEADAVEEDASEASTVPMAA</sequence>
<keyword evidence="3" id="KW-0808">Transferase</keyword>
<evidence type="ECO:0000256" key="5">
    <source>
        <dbReference type="ARBA" id="ARBA00022989"/>
    </source>
</evidence>
<dbReference type="KEGG" id="chya:V22_09000"/>
<evidence type="ECO:0008006" key="11">
    <source>
        <dbReference type="Google" id="ProtNLM"/>
    </source>
</evidence>
<dbReference type="Proteomes" id="UP000319976">
    <property type="component" value="Chromosome"/>
</dbReference>
<gene>
    <name evidence="9" type="ORF">V22_09000</name>
</gene>
<evidence type="ECO:0000313" key="10">
    <source>
        <dbReference type="Proteomes" id="UP000319976"/>
    </source>
</evidence>
<dbReference type="AlphaFoldDB" id="A0A517T5L7"/>
<dbReference type="EMBL" id="CP036316">
    <property type="protein sequence ID" value="QDT63676.1"/>
    <property type="molecule type" value="Genomic_DNA"/>
</dbReference>
<feature type="transmembrane region" description="Helical" evidence="8">
    <location>
        <begin position="153"/>
        <end position="170"/>
    </location>
</feature>
<protein>
    <recommendedName>
        <fullName evidence="11">Polyprenol-phosphate-mannose-dependent alpha-(1-2)-phosphatidylinositol mannoside mannosyltransferase</fullName>
    </recommendedName>
</protein>
<feature type="transmembrane region" description="Helical" evidence="8">
    <location>
        <begin position="71"/>
        <end position="88"/>
    </location>
</feature>
<feature type="transmembrane region" description="Helical" evidence="8">
    <location>
        <begin position="379"/>
        <end position="399"/>
    </location>
</feature>
<evidence type="ECO:0000256" key="6">
    <source>
        <dbReference type="ARBA" id="ARBA00023136"/>
    </source>
</evidence>
<reference evidence="9 10" key="1">
    <citation type="submission" date="2019-02" db="EMBL/GenBank/DDBJ databases">
        <title>Deep-cultivation of Planctomycetes and their phenomic and genomic characterization uncovers novel biology.</title>
        <authorList>
            <person name="Wiegand S."/>
            <person name="Jogler M."/>
            <person name="Boedeker C."/>
            <person name="Pinto D."/>
            <person name="Vollmers J."/>
            <person name="Rivas-Marin E."/>
            <person name="Kohn T."/>
            <person name="Peeters S.H."/>
            <person name="Heuer A."/>
            <person name="Rast P."/>
            <person name="Oberbeckmann S."/>
            <person name="Bunk B."/>
            <person name="Jeske O."/>
            <person name="Meyerdierks A."/>
            <person name="Storesund J.E."/>
            <person name="Kallscheuer N."/>
            <person name="Luecker S."/>
            <person name="Lage O.M."/>
            <person name="Pohl T."/>
            <person name="Merkel B.J."/>
            <person name="Hornburger P."/>
            <person name="Mueller R.-W."/>
            <person name="Bruemmer F."/>
            <person name="Labrenz M."/>
            <person name="Spormann A.M."/>
            <person name="Op den Camp H."/>
            <person name="Overmann J."/>
            <person name="Amann R."/>
            <person name="Jetten M.S.M."/>
            <person name="Mascher T."/>
            <person name="Medema M.H."/>
            <person name="Devos D.P."/>
            <person name="Kaster A.-K."/>
            <person name="Ovreas L."/>
            <person name="Rohde M."/>
            <person name="Galperin M.Y."/>
            <person name="Jogler C."/>
        </authorList>
    </citation>
    <scope>NUCLEOTIDE SEQUENCE [LARGE SCALE GENOMIC DNA]</scope>
    <source>
        <strain evidence="9 10">V22</strain>
    </source>
</reference>
<dbReference type="Pfam" id="PF09594">
    <property type="entry name" value="GT87"/>
    <property type="match status" value="1"/>
</dbReference>
<evidence type="ECO:0000256" key="2">
    <source>
        <dbReference type="ARBA" id="ARBA00022475"/>
    </source>
</evidence>
<feature type="transmembrane region" description="Helical" evidence="8">
    <location>
        <begin position="354"/>
        <end position="372"/>
    </location>
</feature>
<feature type="transmembrane region" description="Helical" evidence="8">
    <location>
        <begin position="176"/>
        <end position="200"/>
    </location>
</feature>
<keyword evidence="5 8" id="KW-1133">Transmembrane helix</keyword>
<evidence type="ECO:0000256" key="1">
    <source>
        <dbReference type="ARBA" id="ARBA00004651"/>
    </source>
</evidence>
<evidence type="ECO:0000313" key="9">
    <source>
        <dbReference type="EMBL" id="QDT63676.1"/>
    </source>
</evidence>
<accession>A0A517T5L7</accession>
<keyword evidence="10" id="KW-1185">Reference proteome</keyword>
<feature type="transmembrane region" description="Helical" evidence="8">
    <location>
        <begin position="95"/>
        <end position="116"/>
    </location>
</feature>
<comment type="similarity">
    <text evidence="7">Belongs to the glycosyltransferase 87 family.</text>
</comment>
<feature type="transmembrane region" description="Helical" evidence="8">
    <location>
        <begin position="405"/>
        <end position="428"/>
    </location>
</feature>
<evidence type="ECO:0000256" key="7">
    <source>
        <dbReference type="ARBA" id="ARBA00024033"/>
    </source>
</evidence>
<evidence type="ECO:0000256" key="8">
    <source>
        <dbReference type="SAM" id="Phobius"/>
    </source>
</evidence>
<dbReference type="GO" id="GO:0016758">
    <property type="term" value="F:hexosyltransferase activity"/>
    <property type="evidence" value="ECO:0007669"/>
    <property type="project" value="InterPro"/>
</dbReference>
<feature type="transmembrane region" description="Helical" evidence="8">
    <location>
        <begin position="24"/>
        <end position="42"/>
    </location>
</feature>
<keyword evidence="4 8" id="KW-0812">Transmembrane</keyword>
<dbReference type="GO" id="GO:0005886">
    <property type="term" value="C:plasma membrane"/>
    <property type="evidence" value="ECO:0007669"/>
    <property type="project" value="UniProtKB-SubCell"/>
</dbReference>
<name>A0A517T5L7_9PLAN</name>
<keyword evidence="6 8" id="KW-0472">Membrane</keyword>
<proteinExistence type="inferred from homology"/>
<dbReference type="OrthoDB" id="277715at2"/>
<dbReference type="InterPro" id="IPR018584">
    <property type="entry name" value="GT87"/>
</dbReference>
<evidence type="ECO:0000256" key="4">
    <source>
        <dbReference type="ARBA" id="ARBA00022692"/>
    </source>
</evidence>
<organism evidence="9 10">
    <name type="scientific">Calycomorphotria hydatis</name>
    <dbReference type="NCBI Taxonomy" id="2528027"/>
    <lineage>
        <taxon>Bacteria</taxon>
        <taxon>Pseudomonadati</taxon>
        <taxon>Planctomycetota</taxon>
        <taxon>Planctomycetia</taxon>
        <taxon>Planctomycetales</taxon>
        <taxon>Planctomycetaceae</taxon>
        <taxon>Calycomorphotria</taxon>
    </lineage>
</organism>
<comment type="subcellular location">
    <subcellularLocation>
        <location evidence="1">Cell membrane</location>
        <topology evidence="1">Multi-pass membrane protein</topology>
    </subcellularLocation>
</comment>